<proteinExistence type="predicted"/>
<reference evidence="2 3" key="1">
    <citation type="submission" date="2023-02" db="EMBL/GenBank/DDBJ databases">
        <title>LHISI_Scaffold_Assembly.</title>
        <authorList>
            <person name="Stuart O.P."/>
            <person name="Cleave R."/>
            <person name="Magrath M.J.L."/>
            <person name="Mikheyev A.S."/>
        </authorList>
    </citation>
    <scope>NUCLEOTIDE SEQUENCE [LARGE SCALE GENOMIC DNA]</scope>
    <source>
        <strain evidence="2">Daus_M_001</strain>
        <tissue evidence="2">Leg muscle</tissue>
    </source>
</reference>
<dbReference type="Proteomes" id="UP001159363">
    <property type="component" value="Chromosome 2"/>
</dbReference>
<keyword evidence="1" id="KW-1133">Transmembrane helix</keyword>
<dbReference type="EMBL" id="JARBHB010000002">
    <property type="protein sequence ID" value="KAJ8892454.1"/>
    <property type="molecule type" value="Genomic_DNA"/>
</dbReference>
<evidence type="ECO:0000313" key="3">
    <source>
        <dbReference type="Proteomes" id="UP001159363"/>
    </source>
</evidence>
<sequence>MFLSLPPSKSVQLVQVFLWYCFSVLFQGAPFENKVDLNLAISSLVKEANQMFRLQFTNQNIYNHAAYLLICDLPLLAVLVLLWLLKLPPDDMNCRTWIAGKTPVTPDLT</sequence>
<evidence type="ECO:0000313" key="2">
    <source>
        <dbReference type="EMBL" id="KAJ8892454.1"/>
    </source>
</evidence>
<comment type="caution">
    <text evidence="2">The sequence shown here is derived from an EMBL/GenBank/DDBJ whole genome shotgun (WGS) entry which is preliminary data.</text>
</comment>
<keyword evidence="1" id="KW-0812">Transmembrane</keyword>
<organism evidence="2 3">
    <name type="scientific">Dryococelus australis</name>
    <dbReference type="NCBI Taxonomy" id="614101"/>
    <lineage>
        <taxon>Eukaryota</taxon>
        <taxon>Metazoa</taxon>
        <taxon>Ecdysozoa</taxon>
        <taxon>Arthropoda</taxon>
        <taxon>Hexapoda</taxon>
        <taxon>Insecta</taxon>
        <taxon>Pterygota</taxon>
        <taxon>Neoptera</taxon>
        <taxon>Polyneoptera</taxon>
        <taxon>Phasmatodea</taxon>
        <taxon>Verophasmatodea</taxon>
        <taxon>Anareolatae</taxon>
        <taxon>Phasmatidae</taxon>
        <taxon>Eurycanthinae</taxon>
        <taxon>Dryococelus</taxon>
    </lineage>
</organism>
<keyword evidence="1" id="KW-0472">Membrane</keyword>
<feature type="transmembrane region" description="Helical" evidence="1">
    <location>
        <begin position="65"/>
        <end position="85"/>
    </location>
</feature>
<keyword evidence="3" id="KW-1185">Reference proteome</keyword>
<name>A0ABQ9I734_9NEOP</name>
<protein>
    <submittedName>
        <fullName evidence="2">Uncharacterized protein</fullName>
    </submittedName>
</protein>
<accession>A0ABQ9I734</accession>
<evidence type="ECO:0000256" key="1">
    <source>
        <dbReference type="SAM" id="Phobius"/>
    </source>
</evidence>
<gene>
    <name evidence="2" type="ORF">PR048_005034</name>
</gene>